<gene>
    <name evidence="7" type="ORF">J2736_004179</name>
</gene>
<evidence type="ECO:0000313" key="7">
    <source>
        <dbReference type="EMBL" id="MDR6552972.1"/>
    </source>
</evidence>
<evidence type="ECO:0000256" key="1">
    <source>
        <dbReference type="ARBA" id="ARBA00022598"/>
    </source>
</evidence>
<organism evidence="7 8">
    <name type="scientific">Paenibacillus qinlingensis</name>
    <dbReference type="NCBI Taxonomy" id="1837343"/>
    <lineage>
        <taxon>Bacteria</taxon>
        <taxon>Bacillati</taxon>
        <taxon>Bacillota</taxon>
        <taxon>Bacilli</taxon>
        <taxon>Bacillales</taxon>
        <taxon>Paenibacillaceae</taxon>
        <taxon>Paenibacillus</taxon>
    </lineage>
</organism>
<evidence type="ECO:0000259" key="6">
    <source>
        <dbReference type="Pfam" id="PF03738"/>
    </source>
</evidence>
<keyword evidence="5" id="KW-0460">Magnesium</keyword>
<keyword evidence="2" id="KW-0479">Metal-binding</keyword>
<evidence type="ECO:0000256" key="3">
    <source>
        <dbReference type="ARBA" id="ARBA00022741"/>
    </source>
</evidence>
<dbReference type="RefSeq" id="WP_310500459.1">
    <property type="nucleotide sequence ID" value="NZ_JAVDSB010000008.1"/>
</dbReference>
<proteinExistence type="predicted"/>
<feature type="domain" description="Glutathionylspermidine synthase pre-ATP-grasp-like" evidence="6">
    <location>
        <begin position="18"/>
        <end position="392"/>
    </location>
</feature>
<dbReference type="Proteomes" id="UP001267290">
    <property type="component" value="Unassembled WGS sequence"/>
</dbReference>
<evidence type="ECO:0000256" key="5">
    <source>
        <dbReference type="ARBA" id="ARBA00022842"/>
    </source>
</evidence>
<dbReference type="EMBL" id="JAVDSB010000008">
    <property type="protein sequence ID" value="MDR6552972.1"/>
    <property type="molecule type" value="Genomic_DNA"/>
</dbReference>
<keyword evidence="1" id="KW-0436">Ligase</keyword>
<accession>A0ABU1NZP4</accession>
<protein>
    <submittedName>
        <fullName evidence="7">Glutathionylspermidine synthase</fullName>
    </submittedName>
</protein>
<dbReference type="InterPro" id="IPR005494">
    <property type="entry name" value="GSPS_pre-ATP-grasp-like_dom"/>
</dbReference>
<dbReference type="Pfam" id="PF03738">
    <property type="entry name" value="GSP_synth"/>
    <property type="match status" value="1"/>
</dbReference>
<dbReference type="InterPro" id="IPR016185">
    <property type="entry name" value="PreATP-grasp_dom_sf"/>
</dbReference>
<name>A0ABU1NZP4_9BACL</name>
<dbReference type="SUPFAM" id="SSF56059">
    <property type="entry name" value="Glutathione synthetase ATP-binding domain-like"/>
    <property type="match status" value="1"/>
</dbReference>
<keyword evidence="8" id="KW-1185">Reference proteome</keyword>
<sequence>MAFEVIGTAAPDRDSRVQQLAELGFTWANLEDENYWIDQLVSMPNEVYQELINAAAGLWKVFDKAARFVHGNRELYASLSIPEVLWDGLDRLEMNDEGVISRYARFDFTVNQAGNIKLLELNADTPTGYVEAAIATPWLCEQYGLESPNLQMKELVRAAWEIEAPDYAACIAYGKHAEDTGTIDALVAHSERKMTCVDCLDLWIDEGVVKVGTDQIIQRMFALYPKEWMGVDDGGEALSYAIEEQFVHLFNPLHAVILQSKGLQAIIWDLHSNHSDLFTLEEHAIIKTYMLPTYMEPVLEGHYVSKSMFGREGGSVELYNEHGKLEFKDEAGFDTSVFFKRVYQQRADLPRLSFQHGHGYLLTGLFVLNGTPCGLLGRAGGIITGNASQFVAIGVKAP</sequence>
<evidence type="ECO:0000256" key="4">
    <source>
        <dbReference type="ARBA" id="ARBA00022840"/>
    </source>
</evidence>
<dbReference type="Gene3D" id="3.30.1490.330">
    <property type="match status" value="1"/>
</dbReference>
<keyword evidence="3" id="KW-0547">Nucleotide-binding</keyword>
<evidence type="ECO:0000256" key="2">
    <source>
        <dbReference type="ARBA" id="ARBA00022723"/>
    </source>
</evidence>
<comment type="caution">
    <text evidence="7">The sequence shown here is derived from an EMBL/GenBank/DDBJ whole genome shotgun (WGS) entry which is preliminary data.</text>
</comment>
<dbReference type="SUPFAM" id="SSF52440">
    <property type="entry name" value="PreATP-grasp domain"/>
    <property type="match status" value="1"/>
</dbReference>
<keyword evidence="4" id="KW-0067">ATP-binding</keyword>
<evidence type="ECO:0000313" key="8">
    <source>
        <dbReference type="Proteomes" id="UP001267290"/>
    </source>
</evidence>
<reference evidence="7 8" key="1">
    <citation type="submission" date="2023-07" db="EMBL/GenBank/DDBJ databases">
        <title>Sorghum-associated microbial communities from plants grown in Nebraska, USA.</title>
        <authorList>
            <person name="Schachtman D."/>
        </authorList>
    </citation>
    <scope>NUCLEOTIDE SEQUENCE [LARGE SCALE GENOMIC DNA]</scope>
    <source>
        <strain evidence="7 8">CC258</strain>
    </source>
</reference>